<dbReference type="Proteomes" id="UP001634394">
    <property type="component" value="Unassembled WGS sequence"/>
</dbReference>
<evidence type="ECO:0000256" key="1">
    <source>
        <dbReference type="SAM" id="MobiDB-lite"/>
    </source>
</evidence>
<reference evidence="2 3" key="1">
    <citation type="submission" date="2024-11" db="EMBL/GenBank/DDBJ databases">
        <title>Chromosome-level genome assembly of the freshwater bivalve Anodonta woodiana.</title>
        <authorList>
            <person name="Chen X."/>
        </authorList>
    </citation>
    <scope>NUCLEOTIDE SEQUENCE [LARGE SCALE GENOMIC DNA]</scope>
    <source>
        <strain evidence="2">MN2024</strain>
        <tissue evidence="2">Gills</tissue>
    </source>
</reference>
<protein>
    <submittedName>
        <fullName evidence="2">Uncharacterized protein</fullName>
    </submittedName>
</protein>
<proteinExistence type="predicted"/>
<evidence type="ECO:0000313" key="2">
    <source>
        <dbReference type="EMBL" id="KAL3856592.1"/>
    </source>
</evidence>
<sequence length="76" mass="8920">MRRRYISPEYSLPNGKEWRRGLYNIFTGTDQIKSDDKTYQQYEKAIDNAKSLPEQSDPEFHRLPEPSNLLDVTVAT</sequence>
<organism evidence="2 3">
    <name type="scientific">Sinanodonta woodiana</name>
    <name type="common">Chinese pond mussel</name>
    <name type="synonym">Anodonta woodiana</name>
    <dbReference type="NCBI Taxonomy" id="1069815"/>
    <lineage>
        <taxon>Eukaryota</taxon>
        <taxon>Metazoa</taxon>
        <taxon>Spiralia</taxon>
        <taxon>Lophotrochozoa</taxon>
        <taxon>Mollusca</taxon>
        <taxon>Bivalvia</taxon>
        <taxon>Autobranchia</taxon>
        <taxon>Heteroconchia</taxon>
        <taxon>Palaeoheterodonta</taxon>
        <taxon>Unionida</taxon>
        <taxon>Unionoidea</taxon>
        <taxon>Unionidae</taxon>
        <taxon>Unioninae</taxon>
        <taxon>Sinanodonta</taxon>
    </lineage>
</organism>
<dbReference type="AlphaFoldDB" id="A0ABD3V4K7"/>
<feature type="non-terminal residue" evidence="2">
    <location>
        <position position="76"/>
    </location>
</feature>
<name>A0ABD3V4K7_SINWO</name>
<evidence type="ECO:0000313" key="3">
    <source>
        <dbReference type="Proteomes" id="UP001634394"/>
    </source>
</evidence>
<keyword evidence="3" id="KW-1185">Reference proteome</keyword>
<feature type="region of interest" description="Disordered" evidence="1">
    <location>
        <begin position="50"/>
        <end position="76"/>
    </location>
</feature>
<accession>A0ABD3V4K7</accession>
<dbReference type="EMBL" id="JBJQND010000013">
    <property type="protein sequence ID" value="KAL3856592.1"/>
    <property type="molecule type" value="Genomic_DNA"/>
</dbReference>
<comment type="caution">
    <text evidence="2">The sequence shown here is derived from an EMBL/GenBank/DDBJ whole genome shotgun (WGS) entry which is preliminary data.</text>
</comment>
<gene>
    <name evidence="2" type="ORF">ACJMK2_011327</name>
</gene>